<dbReference type="GO" id="GO:0003676">
    <property type="term" value="F:nucleic acid binding"/>
    <property type="evidence" value="ECO:0007669"/>
    <property type="project" value="InterPro"/>
</dbReference>
<dbReference type="RefSeq" id="WP_105074760.1">
    <property type="nucleotide sequence ID" value="NZ_JAFLKP010000074.1"/>
</dbReference>
<protein>
    <recommendedName>
        <fullName evidence="1">site-specific DNA-methyltransferase (adenine-specific)</fullName>
        <ecNumber evidence="1">2.1.1.72</ecNumber>
    </recommendedName>
</protein>
<keyword evidence="4" id="KW-0949">S-adenosyl-L-methionine</keyword>
<dbReference type="AlphaFoldDB" id="A0A2S7XQ19"/>
<dbReference type="SUPFAM" id="SSF53335">
    <property type="entry name" value="S-adenosyl-L-methionine-dependent methyltransferases"/>
    <property type="match status" value="1"/>
</dbReference>
<dbReference type="InterPro" id="IPR012327">
    <property type="entry name" value="MeTrfase_D12"/>
</dbReference>
<evidence type="ECO:0000313" key="7">
    <source>
        <dbReference type="Proteomes" id="UP000239936"/>
    </source>
</evidence>
<reference evidence="6 7" key="1">
    <citation type="submission" date="2018-01" db="EMBL/GenBank/DDBJ databases">
        <title>The complete genome sequence of Chromatium okenii LaCa, a purple sulfur bacterium with a turbulent life.</title>
        <authorList>
            <person name="Luedin S.M."/>
            <person name="Liechti N."/>
            <person name="Storelli N."/>
            <person name="Danza F."/>
            <person name="Wittwer M."/>
            <person name="Pothier J.F."/>
            <person name="Tonolla M.A."/>
        </authorList>
    </citation>
    <scope>NUCLEOTIDE SEQUENCE [LARGE SCALE GENOMIC DNA]</scope>
    <source>
        <strain evidence="6 7">LaCa</strain>
    </source>
</reference>
<sequence>MNTQQLPLFSVPDRQEHPAFLTTQLITYLGNKRALLPFIGAAFCTIQQRIGQSQLSIVDMFSGTGIVARYCKQFASHLYVNDLEAYSAITNRCYLSNTSAVNHTQLNKLFHELHATIHANFSPGLITELYSPHDENDIKTNDRVFYTRRNAIYLDTARRCIAQLPESEQCYFLAPLLAQASVHANTSGIFKGFYKNKQGIGQYGGTGKDALTRILGDIEIQLPYFSNFECDYTVYQEDANQLVDTMPAVDVAYFDPPYNQHPYGSNYFMLNLLVDYQRPVAMSKVSGIPTNWNRSQYNQRAAAESALFELIAKCPARFVLISYNSEGFIKHDVFLKQLAALGKYTVCEVQYNTFRGSRNLCHRALHVKEYLYLLEKHSRYS</sequence>
<evidence type="ECO:0000256" key="3">
    <source>
        <dbReference type="ARBA" id="ARBA00022679"/>
    </source>
</evidence>
<dbReference type="InterPro" id="IPR002052">
    <property type="entry name" value="DNA_methylase_N6_adenine_CS"/>
</dbReference>
<evidence type="ECO:0000256" key="5">
    <source>
        <dbReference type="ARBA" id="ARBA00047942"/>
    </source>
</evidence>
<dbReference type="GO" id="GO:0032259">
    <property type="term" value="P:methylation"/>
    <property type="evidence" value="ECO:0007669"/>
    <property type="project" value="UniProtKB-KW"/>
</dbReference>
<dbReference type="Proteomes" id="UP000239936">
    <property type="component" value="Unassembled WGS sequence"/>
</dbReference>
<keyword evidence="3" id="KW-0808">Transferase</keyword>
<dbReference type="GO" id="GO:0009007">
    <property type="term" value="F:site-specific DNA-methyltransferase (adenine-specific) activity"/>
    <property type="evidence" value="ECO:0007669"/>
    <property type="project" value="UniProtKB-EC"/>
</dbReference>
<keyword evidence="7" id="KW-1185">Reference proteome</keyword>
<dbReference type="PROSITE" id="PS00092">
    <property type="entry name" value="N6_MTASE"/>
    <property type="match status" value="1"/>
</dbReference>
<accession>A0A2S7XQ19</accession>
<comment type="caution">
    <text evidence="6">The sequence shown here is derived from an EMBL/GenBank/DDBJ whole genome shotgun (WGS) entry which is preliminary data.</text>
</comment>
<evidence type="ECO:0000256" key="4">
    <source>
        <dbReference type="ARBA" id="ARBA00022691"/>
    </source>
</evidence>
<dbReference type="Pfam" id="PF02086">
    <property type="entry name" value="MethyltransfD12"/>
    <property type="match status" value="1"/>
</dbReference>
<dbReference type="InterPro" id="IPR029063">
    <property type="entry name" value="SAM-dependent_MTases_sf"/>
</dbReference>
<evidence type="ECO:0000256" key="1">
    <source>
        <dbReference type="ARBA" id="ARBA00011900"/>
    </source>
</evidence>
<comment type="catalytic activity">
    <reaction evidence="5">
        <text>a 2'-deoxyadenosine in DNA + S-adenosyl-L-methionine = an N(6)-methyl-2'-deoxyadenosine in DNA + S-adenosyl-L-homocysteine + H(+)</text>
        <dbReference type="Rhea" id="RHEA:15197"/>
        <dbReference type="Rhea" id="RHEA-COMP:12418"/>
        <dbReference type="Rhea" id="RHEA-COMP:12419"/>
        <dbReference type="ChEBI" id="CHEBI:15378"/>
        <dbReference type="ChEBI" id="CHEBI:57856"/>
        <dbReference type="ChEBI" id="CHEBI:59789"/>
        <dbReference type="ChEBI" id="CHEBI:90615"/>
        <dbReference type="ChEBI" id="CHEBI:90616"/>
        <dbReference type="EC" id="2.1.1.72"/>
    </reaction>
</comment>
<evidence type="ECO:0000313" key="6">
    <source>
        <dbReference type="EMBL" id="PQJ95766.1"/>
    </source>
</evidence>
<keyword evidence="2 6" id="KW-0489">Methyltransferase</keyword>
<evidence type="ECO:0000256" key="2">
    <source>
        <dbReference type="ARBA" id="ARBA00022603"/>
    </source>
</evidence>
<dbReference type="OrthoDB" id="9805629at2"/>
<proteinExistence type="predicted"/>
<name>A0A2S7XQ19_9GAMM</name>
<gene>
    <name evidence="6" type="ORF">CXB77_13170</name>
</gene>
<dbReference type="EC" id="2.1.1.72" evidence="1"/>
<organism evidence="6 7">
    <name type="scientific">Chromatium okenii</name>
    <dbReference type="NCBI Taxonomy" id="61644"/>
    <lineage>
        <taxon>Bacteria</taxon>
        <taxon>Pseudomonadati</taxon>
        <taxon>Pseudomonadota</taxon>
        <taxon>Gammaproteobacteria</taxon>
        <taxon>Chromatiales</taxon>
        <taxon>Chromatiaceae</taxon>
        <taxon>Chromatium</taxon>
    </lineage>
</organism>
<dbReference type="EMBL" id="PPGH01000037">
    <property type="protein sequence ID" value="PQJ95766.1"/>
    <property type="molecule type" value="Genomic_DNA"/>
</dbReference>
<dbReference type="GO" id="GO:0009307">
    <property type="term" value="P:DNA restriction-modification system"/>
    <property type="evidence" value="ECO:0007669"/>
    <property type="project" value="InterPro"/>
</dbReference>